<dbReference type="SUPFAM" id="SSF51735">
    <property type="entry name" value="NAD(P)-binding Rossmann-fold domains"/>
    <property type="match status" value="1"/>
</dbReference>
<dbReference type="Gene3D" id="3.30.360.10">
    <property type="entry name" value="Dihydrodipicolinate Reductase, domain 2"/>
    <property type="match status" value="1"/>
</dbReference>
<dbReference type="PANTHER" id="PTHR43377:SF8">
    <property type="entry name" value="BLR3664 PROTEIN"/>
    <property type="match status" value="1"/>
</dbReference>
<evidence type="ECO:0000259" key="2">
    <source>
        <dbReference type="Pfam" id="PF22725"/>
    </source>
</evidence>
<dbReference type="EC" id="1.1.1.312" evidence="3"/>
<name>A0A238IZF5_9RHOB</name>
<keyword evidence="4" id="KW-1185">Reference proteome</keyword>
<dbReference type="GO" id="GO:0000166">
    <property type="term" value="F:nucleotide binding"/>
    <property type="evidence" value="ECO:0007669"/>
    <property type="project" value="InterPro"/>
</dbReference>
<feature type="domain" description="GFO/IDH/MocA-like oxidoreductase" evidence="2">
    <location>
        <begin position="129"/>
        <end position="239"/>
    </location>
</feature>
<dbReference type="Pfam" id="PF01408">
    <property type="entry name" value="GFO_IDH_MocA"/>
    <property type="match status" value="1"/>
</dbReference>
<protein>
    <submittedName>
        <fullName evidence="3">4-carboxy-2-hydroxymuconate-6-semialdehyde dehydrogenase</fullName>
        <ecNumber evidence="3">1.1.1.312</ecNumber>
    </submittedName>
</protein>
<dbReference type="GO" id="GO:0050606">
    <property type="term" value="F:4-carboxy-2-hydroxymuconate semialdehyde hemiacetal dehydrogenase activity"/>
    <property type="evidence" value="ECO:0007669"/>
    <property type="project" value="UniProtKB-EC"/>
</dbReference>
<dbReference type="OrthoDB" id="9792935at2"/>
<reference evidence="3 4" key="1">
    <citation type="submission" date="2017-05" db="EMBL/GenBank/DDBJ databases">
        <authorList>
            <person name="Song R."/>
            <person name="Chenine A.L."/>
            <person name="Ruprecht R.M."/>
        </authorList>
    </citation>
    <scope>NUCLEOTIDE SEQUENCE [LARGE SCALE GENOMIC DNA]</scope>
    <source>
        <strain evidence="3 4">CECT 8489</strain>
    </source>
</reference>
<dbReference type="InterPro" id="IPR055170">
    <property type="entry name" value="GFO_IDH_MocA-like_dom"/>
</dbReference>
<keyword evidence="3" id="KW-0560">Oxidoreductase</keyword>
<proteinExistence type="predicted"/>
<dbReference type="RefSeq" id="WP_093973848.1">
    <property type="nucleotide sequence ID" value="NZ_FXXQ01000006.1"/>
</dbReference>
<dbReference type="Proteomes" id="UP000201838">
    <property type="component" value="Unassembled WGS sequence"/>
</dbReference>
<dbReference type="EMBL" id="FXXQ01000006">
    <property type="protein sequence ID" value="SMX23868.1"/>
    <property type="molecule type" value="Genomic_DNA"/>
</dbReference>
<dbReference type="AlphaFoldDB" id="A0A238IZF5"/>
<gene>
    <name evidence="3" type="primary">ligC_2</name>
    <name evidence="3" type="ORF">BOA8489_01981</name>
</gene>
<dbReference type="Gene3D" id="3.40.50.720">
    <property type="entry name" value="NAD(P)-binding Rossmann-like Domain"/>
    <property type="match status" value="1"/>
</dbReference>
<evidence type="ECO:0000259" key="1">
    <source>
        <dbReference type="Pfam" id="PF01408"/>
    </source>
</evidence>
<dbReference type="InterPro" id="IPR000683">
    <property type="entry name" value="Gfo/Idh/MocA-like_OxRdtase_N"/>
</dbReference>
<dbReference type="PANTHER" id="PTHR43377">
    <property type="entry name" value="BILIVERDIN REDUCTASE A"/>
    <property type="match status" value="1"/>
</dbReference>
<evidence type="ECO:0000313" key="3">
    <source>
        <dbReference type="EMBL" id="SMX23868.1"/>
    </source>
</evidence>
<sequence length="347" mass="36999">MAELPAIAVVGAGLIGQRHVDLVSRGARLAAIVDPDPSARVLAARHDAVWFADLEDYLAGSRPDGVILATPNQVHVAQGLSCVRAGIPVLVEKPIANDVDSATALVEEAEAAGVAVLVGHHRRHNPLVAAAKAVIEAGRLGEIVAATAEFWLYKPDDYFAPDWRRAPGAGPVFINLIHDIDLMRHFCGNVEFVQAMESRSVRGFEVEDTMAVLLRFANGALATVSVSDTISAPWSWEFTSGENPVYPKVTTSCYKIGGTHGALSVPDMVLWRHEGARSWWQPIASETIGFETAEPLMRQLADFVAVIRDGARPLVSGREGLESLRVVEAIKTAAASGETVALGAAHG</sequence>
<accession>A0A238IZF5</accession>
<feature type="domain" description="Gfo/Idh/MocA-like oxidoreductase N-terminal" evidence="1">
    <location>
        <begin position="7"/>
        <end position="120"/>
    </location>
</feature>
<dbReference type="InterPro" id="IPR051450">
    <property type="entry name" value="Gfo/Idh/MocA_Oxidoreductases"/>
</dbReference>
<dbReference type="InterPro" id="IPR036291">
    <property type="entry name" value="NAD(P)-bd_dom_sf"/>
</dbReference>
<dbReference type="SUPFAM" id="SSF55347">
    <property type="entry name" value="Glyceraldehyde-3-phosphate dehydrogenase-like, C-terminal domain"/>
    <property type="match status" value="1"/>
</dbReference>
<organism evidence="3 4">
    <name type="scientific">Boseongicola aestuarii</name>
    <dbReference type="NCBI Taxonomy" id="1470561"/>
    <lineage>
        <taxon>Bacteria</taxon>
        <taxon>Pseudomonadati</taxon>
        <taxon>Pseudomonadota</taxon>
        <taxon>Alphaproteobacteria</taxon>
        <taxon>Rhodobacterales</taxon>
        <taxon>Paracoccaceae</taxon>
        <taxon>Boseongicola</taxon>
    </lineage>
</organism>
<dbReference type="Pfam" id="PF22725">
    <property type="entry name" value="GFO_IDH_MocA_C3"/>
    <property type="match status" value="1"/>
</dbReference>
<evidence type="ECO:0000313" key="4">
    <source>
        <dbReference type="Proteomes" id="UP000201838"/>
    </source>
</evidence>